<evidence type="ECO:0000313" key="3">
    <source>
        <dbReference type="EMBL" id="JAQ11894.1"/>
    </source>
</evidence>
<sequence>MESDASMLPPPLQSYRHPGCDVGNSVHNYPSTVLPTLLHHYCPKYFSLSQCVYSVRSSKLGAQRPTFWKLLNIPYVYTFEASYFAAHADQVDAQTVDTSNTATVFHVQDYLNVGISLARSLLDLVSPSPTCLHCQQCVIHLHQGCCICRTTLPQFCDFVDAVSLLTSVSR</sequence>
<dbReference type="InterPro" id="IPR050821">
    <property type="entry name" value="Cytosolic_carboxypeptidase"/>
</dbReference>
<evidence type="ECO:0000313" key="2">
    <source>
        <dbReference type="EMBL" id="JAQ05664.1"/>
    </source>
</evidence>
<dbReference type="AlphaFoldDB" id="A0A146LBF7"/>
<dbReference type="PANTHER" id="PTHR12756:SF11">
    <property type="entry name" value="CYTOSOLIC CARBOXYPEPTIDASE 1"/>
    <property type="match status" value="1"/>
</dbReference>
<name>A0A146LBF7_LYGHE</name>
<dbReference type="EMBL" id="GDHC01012965">
    <property type="protein sequence ID" value="JAQ05664.1"/>
    <property type="molecule type" value="Transcribed_RNA"/>
</dbReference>
<evidence type="ECO:0000256" key="1">
    <source>
        <dbReference type="ARBA" id="ARBA00001947"/>
    </source>
</evidence>
<organism evidence="2">
    <name type="scientific">Lygus hesperus</name>
    <name type="common">Western plant bug</name>
    <dbReference type="NCBI Taxonomy" id="30085"/>
    <lineage>
        <taxon>Eukaryota</taxon>
        <taxon>Metazoa</taxon>
        <taxon>Ecdysozoa</taxon>
        <taxon>Arthropoda</taxon>
        <taxon>Hexapoda</taxon>
        <taxon>Insecta</taxon>
        <taxon>Pterygota</taxon>
        <taxon>Neoptera</taxon>
        <taxon>Paraneoptera</taxon>
        <taxon>Hemiptera</taxon>
        <taxon>Heteroptera</taxon>
        <taxon>Panheteroptera</taxon>
        <taxon>Cimicomorpha</taxon>
        <taxon>Miridae</taxon>
        <taxon>Mirini</taxon>
        <taxon>Lygus</taxon>
    </lineage>
</organism>
<gene>
    <name evidence="3" type="ORF">g.27734</name>
    <name evidence="2" type="ORF">g.27740</name>
</gene>
<reference evidence="2" key="1">
    <citation type="journal article" date="2016" name="Gigascience">
        <title>De novo construction of an expanded transcriptome assembly for the western tarnished plant bug, Lygus hesperus.</title>
        <authorList>
            <person name="Tassone E.E."/>
            <person name="Geib S.M."/>
            <person name="Hall B."/>
            <person name="Fabrick J.A."/>
            <person name="Brent C.S."/>
            <person name="Hull J.J."/>
        </authorList>
    </citation>
    <scope>NUCLEOTIDE SEQUENCE</scope>
</reference>
<proteinExistence type="predicted"/>
<dbReference type="EMBL" id="GDHC01006735">
    <property type="protein sequence ID" value="JAQ11894.1"/>
    <property type="molecule type" value="Transcribed_RNA"/>
</dbReference>
<comment type="cofactor">
    <cofactor evidence="1">
        <name>Zn(2+)</name>
        <dbReference type="ChEBI" id="CHEBI:29105"/>
    </cofactor>
</comment>
<protein>
    <submittedName>
        <fullName evidence="2">Uncharacterized protein</fullName>
    </submittedName>
</protein>
<dbReference type="PANTHER" id="PTHR12756">
    <property type="entry name" value="CYTOSOLIC CARBOXYPEPTIDASE"/>
    <property type="match status" value="1"/>
</dbReference>
<accession>A0A146LBF7</accession>